<evidence type="ECO:0000256" key="2">
    <source>
        <dbReference type="SAM" id="Phobius"/>
    </source>
</evidence>
<evidence type="ECO:0000313" key="4">
    <source>
        <dbReference type="Proteomes" id="UP000027195"/>
    </source>
</evidence>
<dbReference type="AlphaFoldDB" id="A0A067M3R7"/>
<keyword evidence="2" id="KW-1133">Transmembrane helix</keyword>
<evidence type="ECO:0000313" key="3">
    <source>
        <dbReference type="EMBL" id="KDQ06226.1"/>
    </source>
</evidence>
<dbReference type="HOGENOM" id="CLU_1937797_0_0_1"/>
<gene>
    <name evidence="3" type="ORF">BOTBODRAFT_39750</name>
</gene>
<name>A0A067M3R7_BOTB1</name>
<keyword evidence="4" id="KW-1185">Reference proteome</keyword>
<protein>
    <submittedName>
        <fullName evidence="3">Uncharacterized protein</fullName>
    </submittedName>
</protein>
<reference evidence="4" key="1">
    <citation type="journal article" date="2014" name="Proc. Natl. Acad. Sci. U.S.A.">
        <title>Extensive sampling of basidiomycete genomes demonstrates inadequacy of the white-rot/brown-rot paradigm for wood decay fungi.</title>
        <authorList>
            <person name="Riley R."/>
            <person name="Salamov A.A."/>
            <person name="Brown D.W."/>
            <person name="Nagy L.G."/>
            <person name="Floudas D."/>
            <person name="Held B.W."/>
            <person name="Levasseur A."/>
            <person name="Lombard V."/>
            <person name="Morin E."/>
            <person name="Otillar R."/>
            <person name="Lindquist E.A."/>
            <person name="Sun H."/>
            <person name="LaButti K.M."/>
            <person name="Schmutz J."/>
            <person name="Jabbour D."/>
            <person name="Luo H."/>
            <person name="Baker S.E."/>
            <person name="Pisabarro A.G."/>
            <person name="Walton J.D."/>
            <person name="Blanchette R.A."/>
            <person name="Henrissat B."/>
            <person name="Martin F."/>
            <person name="Cullen D."/>
            <person name="Hibbett D.S."/>
            <person name="Grigoriev I.V."/>
        </authorList>
    </citation>
    <scope>NUCLEOTIDE SEQUENCE [LARGE SCALE GENOMIC DNA]</scope>
    <source>
        <strain evidence="4">FD-172 SS1</strain>
    </source>
</reference>
<feature type="region of interest" description="Disordered" evidence="1">
    <location>
        <begin position="65"/>
        <end position="130"/>
    </location>
</feature>
<evidence type="ECO:0000256" key="1">
    <source>
        <dbReference type="SAM" id="MobiDB-lite"/>
    </source>
</evidence>
<proteinExistence type="predicted"/>
<dbReference type="InParanoid" id="A0A067M3R7"/>
<keyword evidence="2" id="KW-0812">Transmembrane</keyword>
<sequence length="130" mass="13480">MSDVQDPSPWTVLSNIGGMLSIGGVILSALFGLGYAALLGMFWRKCRICLINKTFLGLEDFSLFPSSSQSTQAAGDGEGEKGHTGASAPDPNGGGGGELEGTSGVRQRNGHDTEDENTVLLLPLGSHKTT</sequence>
<dbReference type="Proteomes" id="UP000027195">
    <property type="component" value="Unassembled WGS sequence"/>
</dbReference>
<organism evidence="3 4">
    <name type="scientific">Botryobasidium botryosum (strain FD-172 SS1)</name>
    <dbReference type="NCBI Taxonomy" id="930990"/>
    <lineage>
        <taxon>Eukaryota</taxon>
        <taxon>Fungi</taxon>
        <taxon>Dikarya</taxon>
        <taxon>Basidiomycota</taxon>
        <taxon>Agaricomycotina</taxon>
        <taxon>Agaricomycetes</taxon>
        <taxon>Cantharellales</taxon>
        <taxon>Botryobasidiaceae</taxon>
        <taxon>Botryobasidium</taxon>
    </lineage>
</organism>
<accession>A0A067M3R7</accession>
<dbReference type="EMBL" id="KL198148">
    <property type="protein sequence ID" value="KDQ06226.1"/>
    <property type="molecule type" value="Genomic_DNA"/>
</dbReference>
<keyword evidence="2" id="KW-0472">Membrane</keyword>
<feature type="transmembrane region" description="Helical" evidence="2">
    <location>
        <begin position="20"/>
        <end position="43"/>
    </location>
</feature>